<sequence>MENKNLVDDCLFCKIIRGEVPSYTVFENDDVKAFLDISQVNPGHTLMIPKKHITNLFDYTKEDVQRYLQYIPEIANAIKKAFPNVTGMNITTNNGKSANQVVMHSHIHFIPRFKGDGLKLMTRNNADQYDEAKYNEVADKIKAQF</sequence>
<dbReference type="PRINTS" id="PR00332">
    <property type="entry name" value="HISTRIAD"/>
</dbReference>
<dbReference type="RefSeq" id="WP_014563188.1">
    <property type="nucleotide sequence ID" value="NZ_CP150826.1"/>
</dbReference>
<accession>A0A9Q5G7E1</accession>
<dbReference type="Gene3D" id="3.30.428.10">
    <property type="entry name" value="HIT-like"/>
    <property type="match status" value="1"/>
</dbReference>
<dbReference type="AlphaFoldDB" id="A0A9Q5G7E1"/>
<dbReference type="PROSITE" id="PS51084">
    <property type="entry name" value="HIT_2"/>
    <property type="match status" value="1"/>
</dbReference>
<dbReference type="Pfam" id="PF01230">
    <property type="entry name" value="HIT"/>
    <property type="match status" value="1"/>
</dbReference>
<evidence type="ECO:0000256" key="1">
    <source>
        <dbReference type="PIRSR" id="PIRSR601310-1"/>
    </source>
</evidence>
<dbReference type="InterPro" id="IPR036265">
    <property type="entry name" value="HIT-like_sf"/>
</dbReference>
<dbReference type="InterPro" id="IPR011146">
    <property type="entry name" value="HIT-like"/>
</dbReference>
<dbReference type="EMBL" id="WCGB01000007">
    <property type="protein sequence ID" value="NRN91025.1"/>
    <property type="molecule type" value="Genomic_DNA"/>
</dbReference>
<dbReference type="InterPro" id="IPR001310">
    <property type="entry name" value="Histidine_triad_HIT"/>
</dbReference>
<dbReference type="PANTHER" id="PTHR46648:SF1">
    <property type="entry name" value="ADENOSINE 5'-MONOPHOSPHORAMIDASE HNT1"/>
    <property type="match status" value="1"/>
</dbReference>
<gene>
    <name evidence="5" type="ORF">IMAU50013_00551</name>
</gene>
<evidence type="ECO:0000256" key="3">
    <source>
        <dbReference type="PROSITE-ProRule" id="PRU00464"/>
    </source>
</evidence>
<dbReference type="InterPro" id="IPR039384">
    <property type="entry name" value="HINT"/>
</dbReference>
<reference evidence="5" key="1">
    <citation type="submission" date="2019-09" db="EMBL/GenBank/DDBJ databases">
        <title>Comparative genomic analysis of Lactobacillus helveticus.</title>
        <authorList>
            <person name="Zhang H."/>
            <person name="Chen Y."/>
            <person name="Zhong Z."/>
        </authorList>
    </citation>
    <scope>NUCLEOTIDE SEQUENCE</scope>
    <source>
        <strain evidence="5">IMAU50013</strain>
    </source>
</reference>
<evidence type="ECO:0000256" key="2">
    <source>
        <dbReference type="PIRSR" id="PIRSR601310-3"/>
    </source>
</evidence>
<dbReference type="GO" id="GO:0003824">
    <property type="term" value="F:catalytic activity"/>
    <property type="evidence" value="ECO:0007669"/>
    <property type="project" value="InterPro"/>
</dbReference>
<proteinExistence type="predicted"/>
<evidence type="ECO:0000259" key="4">
    <source>
        <dbReference type="PROSITE" id="PS51084"/>
    </source>
</evidence>
<evidence type="ECO:0000313" key="6">
    <source>
        <dbReference type="Proteomes" id="UP000601587"/>
    </source>
</evidence>
<dbReference type="Proteomes" id="UP000601587">
    <property type="component" value="Unassembled WGS sequence"/>
</dbReference>
<evidence type="ECO:0000313" key="5">
    <source>
        <dbReference type="EMBL" id="NRN91025.1"/>
    </source>
</evidence>
<organism evidence="5 6">
    <name type="scientific">Lactobacillus helveticus</name>
    <name type="common">Lactobacillus suntoryeus</name>
    <dbReference type="NCBI Taxonomy" id="1587"/>
    <lineage>
        <taxon>Bacteria</taxon>
        <taxon>Bacillati</taxon>
        <taxon>Bacillota</taxon>
        <taxon>Bacilli</taxon>
        <taxon>Lactobacillales</taxon>
        <taxon>Lactobacillaceae</taxon>
        <taxon>Lactobacillus</taxon>
    </lineage>
</organism>
<protein>
    <submittedName>
        <fullName evidence="5">Protein hit</fullName>
    </submittedName>
</protein>
<feature type="short sequence motif" description="Histidine triad motif" evidence="2 3">
    <location>
        <begin position="104"/>
        <end position="108"/>
    </location>
</feature>
<feature type="active site" description="Tele-AMP-histidine intermediate" evidence="1">
    <location>
        <position position="106"/>
    </location>
</feature>
<dbReference type="GO" id="GO:0009117">
    <property type="term" value="P:nucleotide metabolic process"/>
    <property type="evidence" value="ECO:0007669"/>
    <property type="project" value="TreeGrafter"/>
</dbReference>
<dbReference type="InterPro" id="IPR019808">
    <property type="entry name" value="Histidine_triad_CS"/>
</dbReference>
<comment type="caution">
    <text evidence="5">The sequence shown here is derived from an EMBL/GenBank/DDBJ whole genome shotgun (WGS) entry which is preliminary data.</text>
</comment>
<dbReference type="CDD" id="cd01277">
    <property type="entry name" value="HINT_subgroup"/>
    <property type="match status" value="1"/>
</dbReference>
<dbReference type="PANTHER" id="PTHR46648">
    <property type="entry name" value="HIT FAMILY PROTEIN 1"/>
    <property type="match status" value="1"/>
</dbReference>
<name>A0A9Q5G7E1_LACHE</name>
<dbReference type="PROSITE" id="PS00892">
    <property type="entry name" value="HIT_1"/>
    <property type="match status" value="1"/>
</dbReference>
<feature type="domain" description="HIT" evidence="4">
    <location>
        <begin position="11"/>
        <end position="119"/>
    </location>
</feature>
<dbReference type="SUPFAM" id="SSF54197">
    <property type="entry name" value="HIT-like"/>
    <property type="match status" value="1"/>
</dbReference>